<name>A0A370PQG1_ASPPH</name>
<organism evidence="1 2">
    <name type="scientific">Aspergillus phoenicis ATCC 13157</name>
    <dbReference type="NCBI Taxonomy" id="1353007"/>
    <lineage>
        <taxon>Eukaryota</taxon>
        <taxon>Fungi</taxon>
        <taxon>Dikarya</taxon>
        <taxon>Ascomycota</taxon>
        <taxon>Pezizomycotina</taxon>
        <taxon>Eurotiomycetes</taxon>
        <taxon>Eurotiomycetidae</taxon>
        <taxon>Eurotiales</taxon>
        <taxon>Aspergillaceae</taxon>
        <taxon>Aspergillus</taxon>
    </lineage>
</organism>
<sequence length="338" mass="37651">MYMAGRGSTMVAISIRRTSDVTVGGIPDLRLPAFPWKGRDIYVDRAFIGENRKSIIRRKKKKIDPIQDAHSKSPIVMGYRLQAKECIFDYHIRYRSSFSLTQAISQLPTHLRLLPLDTLAEPALDKFNSGRPCNLSSSPGVSKPHGHCIFLTGRPAPPFSFEAHESRSPVPGSCTAEIAKVFVDHGVGLTCVGGRTQFEEPRQKIAEHVGEVGVVLGYGVVLGVARTGSSLLLPVRIATSWQEFMRSDSPYWSASDFRLVQSESILRTRDYPEEWSNLLRNNMASGIIVDNGRVVFDHGHISGSLSIVIRPSRSAQRLPHRTKFELNHHSSHVYHVGM</sequence>
<accession>A0A370PQG1</accession>
<dbReference type="AlphaFoldDB" id="A0A370PQG1"/>
<evidence type="ECO:0000313" key="1">
    <source>
        <dbReference type="EMBL" id="RDK44438.1"/>
    </source>
</evidence>
<keyword evidence="2" id="KW-1185">Reference proteome</keyword>
<evidence type="ECO:0000313" key="2">
    <source>
        <dbReference type="Proteomes" id="UP000254937"/>
    </source>
</evidence>
<proteinExistence type="predicted"/>
<gene>
    <name evidence="1" type="ORF">M752DRAFT_264340</name>
</gene>
<dbReference type="EMBL" id="KZ851849">
    <property type="protein sequence ID" value="RDK44438.1"/>
    <property type="molecule type" value="Genomic_DNA"/>
</dbReference>
<dbReference type="Proteomes" id="UP000254937">
    <property type="component" value="Unassembled WGS sequence"/>
</dbReference>
<protein>
    <submittedName>
        <fullName evidence="1">Uncharacterized protein</fullName>
    </submittedName>
</protein>
<reference evidence="1 2" key="1">
    <citation type="submission" date="2018-07" db="EMBL/GenBank/DDBJ databases">
        <title>Section-level genome sequencing of Aspergillus section Nigri to investigate inter- and intra-species variation.</title>
        <authorList>
            <consortium name="DOE Joint Genome Institute"/>
            <person name="Vesth T.C."/>
            <person name="Nybo J.L."/>
            <person name="Theobald S."/>
            <person name="Frisvad J.C."/>
            <person name="Larsen T.O."/>
            <person name="Nielsen K.F."/>
            <person name="Hoof J.B."/>
            <person name="Brandl J."/>
            <person name="Salamov A."/>
            <person name="Riley R."/>
            <person name="Gladden J.M."/>
            <person name="Phatale P."/>
            <person name="Nielsen M.T."/>
            <person name="Lyhne E.K."/>
            <person name="Kogle M.E."/>
            <person name="Strasser K."/>
            <person name="McDonnell E."/>
            <person name="Barry K."/>
            <person name="Clum A."/>
            <person name="Chen C."/>
            <person name="Nolan M."/>
            <person name="Sandor L."/>
            <person name="Kuo A."/>
            <person name="Lipzen A."/>
            <person name="Hainaut M."/>
            <person name="Drula E."/>
            <person name="Tsang A."/>
            <person name="Magnuson J.K."/>
            <person name="Henrissat B."/>
            <person name="Wiebenga A."/>
            <person name="Simmons B.A."/>
            <person name="Makela M.R."/>
            <person name="De vries R.P."/>
            <person name="Grigoriev I.V."/>
            <person name="Mortensen U.H."/>
            <person name="Baker S.E."/>
            <person name="Andersen M.R."/>
        </authorList>
    </citation>
    <scope>NUCLEOTIDE SEQUENCE [LARGE SCALE GENOMIC DNA]</scope>
    <source>
        <strain evidence="1 2">ATCC 13157</strain>
    </source>
</reference>